<dbReference type="Pfam" id="PF01553">
    <property type="entry name" value="Acyltransferase"/>
    <property type="match status" value="1"/>
</dbReference>
<evidence type="ECO:0000313" key="5">
    <source>
        <dbReference type="Proteomes" id="UP000050502"/>
    </source>
</evidence>
<dbReference type="GO" id="GO:0006654">
    <property type="term" value="P:phosphatidic acid biosynthetic process"/>
    <property type="evidence" value="ECO:0007669"/>
    <property type="project" value="TreeGrafter"/>
</dbReference>
<reference evidence="4 5" key="1">
    <citation type="submission" date="2015-07" db="EMBL/GenBank/DDBJ databases">
        <title>Whole genome sequence of Ardenticatena maritima DSM 23922.</title>
        <authorList>
            <person name="Hemp J."/>
            <person name="Ward L.M."/>
            <person name="Pace L.A."/>
            <person name="Fischer W.W."/>
        </authorList>
    </citation>
    <scope>NUCLEOTIDE SEQUENCE [LARGE SCALE GENOMIC DNA]</scope>
    <source>
        <strain evidence="4 5">110S</strain>
    </source>
</reference>
<sequence>MRRFLRLRRWLAKWAVGLVARLFVKVEIRGRRDIPPGPLLIACNHIGDADPPALLHAMPEPIEYVAAADLWERPLLPPLLSFYAPIRVRRDGGLTLDTIRQVLEALERGERVAIFPEGGISDDAQLREAREGVGYLALKAGVPILPVAMWGTERLFDDWRHGRRGHIVIHIGEPFRLPPLDPARRREQRAEATQRIMCEIARLLPPAYRGVYANCVSEGE</sequence>
<dbReference type="Proteomes" id="UP000050502">
    <property type="component" value="Unassembled WGS sequence"/>
</dbReference>
<evidence type="ECO:0000259" key="3">
    <source>
        <dbReference type="SMART" id="SM00563"/>
    </source>
</evidence>
<dbReference type="RefSeq" id="WP_060687615.1">
    <property type="nucleotide sequence ID" value="NZ_LGKN01000006.1"/>
</dbReference>
<accession>A0A0P6YAQ7</accession>
<evidence type="ECO:0000313" key="4">
    <source>
        <dbReference type="EMBL" id="KPL87132.1"/>
    </source>
</evidence>
<dbReference type="PANTHER" id="PTHR10434:SF11">
    <property type="entry name" value="1-ACYL-SN-GLYCEROL-3-PHOSPHATE ACYLTRANSFERASE"/>
    <property type="match status" value="1"/>
</dbReference>
<dbReference type="InterPro" id="IPR002123">
    <property type="entry name" value="Plipid/glycerol_acylTrfase"/>
</dbReference>
<dbReference type="EMBL" id="LGKN01000006">
    <property type="protein sequence ID" value="KPL87132.1"/>
    <property type="molecule type" value="Genomic_DNA"/>
</dbReference>
<dbReference type="SUPFAM" id="SSF69593">
    <property type="entry name" value="Glycerol-3-phosphate (1)-acyltransferase"/>
    <property type="match status" value="1"/>
</dbReference>
<name>A0A0P6YAQ7_9CHLR</name>
<comment type="caution">
    <text evidence="4">The sequence shown here is derived from an EMBL/GenBank/DDBJ whole genome shotgun (WGS) entry which is preliminary data.</text>
</comment>
<dbReference type="PANTHER" id="PTHR10434">
    <property type="entry name" value="1-ACYL-SN-GLYCEROL-3-PHOSPHATE ACYLTRANSFERASE"/>
    <property type="match status" value="1"/>
</dbReference>
<gene>
    <name evidence="4" type="ORF">SE16_11350</name>
</gene>
<keyword evidence="1" id="KW-0808">Transferase</keyword>
<dbReference type="AlphaFoldDB" id="A0A0P6YAQ7"/>
<keyword evidence="2" id="KW-0012">Acyltransferase</keyword>
<evidence type="ECO:0000256" key="2">
    <source>
        <dbReference type="ARBA" id="ARBA00023315"/>
    </source>
</evidence>
<proteinExistence type="predicted"/>
<feature type="domain" description="Phospholipid/glycerol acyltransferase" evidence="3">
    <location>
        <begin position="39"/>
        <end position="152"/>
    </location>
</feature>
<dbReference type="CDD" id="cd07989">
    <property type="entry name" value="LPLAT_AGPAT-like"/>
    <property type="match status" value="1"/>
</dbReference>
<dbReference type="GO" id="GO:0003841">
    <property type="term" value="F:1-acylglycerol-3-phosphate O-acyltransferase activity"/>
    <property type="evidence" value="ECO:0007669"/>
    <property type="project" value="TreeGrafter"/>
</dbReference>
<protein>
    <recommendedName>
        <fullName evidence="3">Phospholipid/glycerol acyltransferase domain-containing protein</fullName>
    </recommendedName>
</protein>
<evidence type="ECO:0000256" key="1">
    <source>
        <dbReference type="ARBA" id="ARBA00022679"/>
    </source>
</evidence>
<organism evidence="4 5">
    <name type="scientific">Ardenticatena maritima</name>
    <dbReference type="NCBI Taxonomy" id="872965"/>
    <lineage>
        <taxon>Bacteria</taxon>
        <taxon>Bacillati</taxon>
        <taxon>Chloroflexota</taxon>
        <taxon>Ardenticatenia</taxon>
        <taxon>Ardenticatenales</taxon>
        <taxon>Ardenticatenaceae</taxon>
        <taxon>Ardenticatena</taxon>
    </lineage>
</organism>
<dbReference type="SMART" id="SM00563">
    <property type="entry name" value="PlsC"/>
    <property type="match status" value="1"/>
</dbReference>